<evidence type="ECO:0000256" key="1">
    <source>
        <dbReference type="SAM" id="MobiDB-lite"/>
    </source>
</evidence>
<name>A0AAE1P706_9EUCA</name>
<gene>
    <name evidence="2" type="ORF">Pmani_025860</name>
</gene>
<reference evidence="2" key="1">
    <citation type="submission" date="2023-11" db="EMBL/GenBank/DDBJ databases">
        <title>Genome assemblies of two species of porcelain crab, Petrolisthes cinctipes and Petrolisthes manimaculis (Anomura: Porcellanidae).</title>
        <authorList>
            <person name="Angst P."/>
        </authorList>
    </citation>
    <scope>NUCLEOTIDE SEQUENCE</scope>
    <source>
        <strain evidence="2">PB745_02</strain>
        <tissue evidence="2">Gill</tissue>
    </source>
</reference>
<dbReference type="EMBL" id="JAWZYT010002792">
    <property type="protein sequence ID" value="KAK4302024.1"/>
    <property type="molecule type" value="Genomic_DNA"/>
</dbReference>
<dbReference type="Proteomes" id="UP001292094">
    <property type="component" value="Unassembled WGS sequence"/>
</dbReference>
<keyword evidence="3" id="KW-1185">Reference proteome</keyword>
<feature type="region of interest" description="Disordered" evidence="1">
    <location>
        <begin position="1"/>
        <end position="123"/>
    </location>
</feature>
<organism evidence="2 3">
    <name type="scientific">Petrolisthes manimaculis</name>
    <dbReference type="NCBI Taxonomy" id="1843537"/>
    <lineage>
        <taxon>Eukaryota</taxon>
        <taxon>Metazoa</taxon>
        <taxon>Ecdysozoa</taxon>
        <taxon>Arthropoda</taxon>
        <taxon>Crustacea</taxon>
        <taxon>Multicrustacea</taxon>
        <taxon>Malacostraca</taxon>
        <taxon>Eumalacostraca</taxon>
        <taxon>Eucarida</taxon>
        <taxon>Decapoda</taxon>
        <taxon>Pleocyemata</taxon>
        <taxon>Anomura</taxon>
        <taxon>Galatheoidea</taxon>
        <taxon>Porcellanidae</taxon>
        <taxon>Petrolisthes</taxon>
    </lineage>
</organism>
<proteinExistence type="predicted"/>
<evidence type="ECO:0000313" key="3">
    <source>
        <dbReference type="Proteomes" id="UP001292094"/>
    </source>
</evidence>
<protein>
    <submittedName>
        <fullName evidence="2">Uncharacterized protein</fullName>
    </submittedName>
</protein>
<comment type="caution">
    <text evidence="2">The sequence shown here is derived from an EMBL/GenBank/DDBJ whole genome shotgun (WGS) entry which is preliminary data.</text>
</comment>
<feature type="compositionally biased region" description="Basic residues" evidence="1">
    <location>
        <begin position="49"/>
        <end position="58"/>
    </location>
</feature>
<dbReference type="AlphaFoldDB" id="A0AAE1P706"/>
<sequence length="440" mass="48571">MVKYKAEGGSGNRHLNNSRSPTPYLYTIRHPDRPLHVSLTKSPSYLTHPLHHHHHKPPRPLPTDIPPWTPSPTPSTRLHNNPAPSLAPSQSDPFPRPLSSRPLPIPVPSLAPSHPSPSTFPNIHLPDSIVDPLTPTPSHSSFLGPDAIDSSLPHLYITRLICPTSLLISREDYKLPRMEWIWKGKESIFHTLATSSPATTNPLSHVSYHRPFVTYPLPPTLCHISSATNPLSPVPYNQPFVTYPLPFHLASAVPYILSNLPSPTLASAVPYPRLYRSLPSPLPFPTLASAVPYPRLCLSLPSPLPFPTLASAFPCRRRRCRLYAAWKKEVPSTSSVITSMKPGGTHGSGVKQWGLGLGGPPHRPQDTSEHPLNSDVFCSIHGCRWCQACVGPESTHPSYTDMFLMFSPAGRAHTHLRLYGLSVNITPAHLKSRSPRNEER</sequence>
<accession>A0AAE1P706</accession>
<feature type="compositionally biased region" description="Pro residues" evidence="1">
    <location>
        <begin position="59"/>
        <end position="73"/>
    </location>
</feature>
<evidence type="ECO:0000313" key="2">
    <source>
        <dbReference type="EMBL" id="KAK4302024.1"/>
    </source>
</evidence>